<sequence>MENMHYLHQNLSGKIIVFTGGTDGMGKVAVQKLAAMGAKILLFGRIAAKTNLAISEIKSSSGNTDIHYIPCDLASQQSIRMAAERVTEQCPKIDLLINCVGMNAGERILTEDQMETSWAVNHLAPSIKPLTFKAFTSRGIGPYR</sequence>
<dbReference type="Proteomes" id="UP000219559">
    <property type="component" value="Unassembled WGS sequence"/>
</dbReference>
<comment type="caution">
    <text evidence="2">The sequence shown here is derived from an EMBL/GenBank/DDBJ whole genome shotgun (WGS) entry which is preliminary data.</text>
</comment>
<dbReference type="Gene3D" id="3.40.50.720">
    <property type="entry name" value="NAD(P)-binding Rossmann-like Domain"/>
    <property type="match status" value="1"/>
</dbReference>
<keyword evidence="1" id="KW-0560">Oxidoreductase</keyword>
<evidence type="ECO:0000313" key="3">
    <source>
        <dbReference type="Proteomes" id="UP000219559"/>
    </source>
</evidence>
<dbReference type="AlphaFoldDB" id="A0A2A4G7Q8"/>
<gene>
    <name evidence="2" type="ORF">B7P33_10950</name>
</gene>
<dbReference type="Pfam" id="PF00106">
    <property type="entry name" value="adh_short"/>
    <property type="match status" value="1"/>
</dbReference>
<evidence type="ECO:0008006" key="4">
    <source>
        <dbReference type="Google" id="ProtNLM"/>
    </source>
</evidence>
<dbReference type="PANTHER" id="PTHR43157:SF31">
    <property type="entry name" value="PHOSPHATIDYLINOSITOL-GLYCAN BIOSYNTHESIS CLASS F PROTEIN"/>
    <property type="match status" value="1"/>
</dbReference>
<reference evidence="2 3" key="1">
    <citation type="submission" date="2017-04" db="EMBL/GenBank/DDBJ databases">
        <title>A new member of the family Flavobacteriaceae isolated from ascidians.</title>
        <authorList>
            <person name="Chen L."/>
        </authorList>
    </citation>
    <scope>NUCLEOTIDE SEQUENCE [LARGE SCALE GENOMIC DNA]</scope>
    <source>
        <strain evidence="2 3">HQA918</strain>
    </source>
</reference>
<evidence type="ECO:0000256" key="1">
    <source>
        <dbReference type="ARBA" id="ARBA00023002"/>
    </source>
</evidence>
<evidence type="ECO:0000313" key="2">
    <source>
        <dbReference type="EMBL" id="PCE63782.1"/>
    </source>
</evidence>
<dbReference type="EMBL" id="NBWU01000004">
    <property type="protein sequence ID" value="PCE63782.1"/>
    <property type="molecule type" value="Genomic_DNA"/>
</dbReference>
<dbReference type="PANTHER" id="PTHR43157">
    <property type="entry name" value="PHOSPHATIDYLINOSITOL-GLYCAN BIOSYNTHESIS CLASS F PROTEIN-RELATED"/>
    <property type="match status" value="1"/>
</dbReference>
<protein>
    <recommendedName>
        <fullName evidence="4">Short-chain dehydrogenase</fullName>
    </recommendedName>
</protein>
<dbReference type="SUPFAM" id="SSF51735">
    <property type="entry name" value="NAD(P)-binding Rossmann-fold domains"/>
    <property type="match status" value="1"/>
</dbReference>
<name>A0A2A4G7Q8_9FLAO</name>
<organism evidence="2 3">
    <name type="scientific">Sediminicola luteus</name>
    <dbReference type="NCBI Taxonomy" id="319238"/>
    <lineage>
        <taxon>Bacteria</taxon>
        <taxon>Pseudomonadati</taxon>
        <taxon>Bacteroidota</taxon>
        <taxon>Flavobacteriia</taxon>
        <taxon>Flavobacteriales</taxon>
        <taxon>Flavobacteriaceae</taxon>
        <taxon>Sediminicola</taxon>
    </lineage>
</organism>
<dbReference type="GO" id="GO:0016491">
    <property type="term" value="F:oxidoreductase activity"/>
    <property type="evidence" value="ECO:0007669"/>
    <property type="project" value="UniProtKB-KW"/>
</dbReference>
<proteinExistence type="predicted"/>
<keyword evidence="3" id="KW-1185">Reference proteome</keyword>
<dbReference type="InterPro" id="IPR002347">
    <property type="entry name" value="SDR_fam"/>
</dbReference>
<accession>A0A2A4G7Q8</accession>
<dbReference type="InterPro" id="IPR036291">
    <property type="entry name" value="NAD(P)-bd_dom_sf"/>
</dbReference>